<evidence type="ECO:0000313" key="10">
    <source>
        <dbReference type="Proteomes" id="UP000694844"/>
    </source>
</evidence>
<dbReference type="PANTHER" id="PTHR11709:SF394">
    <property type="entry name" value="FI03373P-RELATED"/>
    <property type="match status" value="1"/>
</dbReference>
<feature type="domain" description="Plastocyanin-like" evidence="7">
    <location>
        <begin position="244"/>
        <end position="366"/>
    </location>
</feature>
<feature type="domain" description="Plastocyanin-like" evidence="8">
    <location>
        <begin position="468"/>
        <end position="620"/>
    </location>
</feature>
<evidence type="ECO:0000313" key="11">
    <source>
        <dbReference type="RefSeq" id="XP_022297040.1"/>
    </source>
</evidence>
<evidence type="ECO:0000256" key="4">
    <source>
        <dbReference type="ARBA" id="ARBA00023008"/>
    </source>
</evidence>
<dbReference type="CDD" id="cd13905">
    <property type="entry name" value="CuRO_3_tcLLC2_insect_like"/>
    <property type="match status" value="1"/>
</dbReference>
<evidence type="ECO:0000256" key="1">
    <source>
        <dbReference type="ARBA" id="ARBA00010609"/>
    </source>
</evidence>
<dbReference type="KEGG" id="cvn:111106605"/>
<keyword evidence="3" id="KW-0560">Oxidoreductase</keyword>
<feature type="signal peptide" evidence="6">
    <location>
        <begin position="1"/>
        <end position="23"/>
    </location>
</feature>
<accession>A0A8B8B142</accession>
<dbReference type="AlphaFoldDB" id="A0A8B8B142"/>
<sequence>MPWFHCYNSHLIVVIVSISSVVSFKCEPMKNVCETSLIIQQYLTMTHPVNTTVYPSNGKLYDFRNPNPSLSASVPTEEVITADGWGQKRLVIVANRTLPGPDIVVYEGQRLIVHVTNNLASDSVTIHWHGLHQVGTPFMDGVPFITQCPIAAGQSFTYEFTAYPSGTFWYHSHVGSQRSKGLFGALVVLKIETDPIPEHILQVQEWNHEWDSDYGFEMMLYGIVENSTEYTPSTSVDGSSFSLLKAQSGLFNGRGRYYYDFKSDSHNSAPLTVYRVKHGSIYRFRVIAVGDLYPFRISVDDHLITVVSSDGYPIQPVTVESFIINPGERYDFTLLANQTIGNYWIRGRTLETNRVTLAEAILRYETASEDDPTTKRKECSIDDKCKVLNCQSKYYPMAENIQCIFLDDVESGNVSDPAPSVVNGRFKEYFLNFVSEGMVNGKTFKFPSVSAISQPREITTQCENTKCDSMKMMTMCLCTHSLNLDKDDTIQMVLSNVGIDSGMSHPIHLHGHSFYVLKTGFGNYNKTTGQLLSQTDDLVCSGSMPKEKNKCEIVTWSNQSWSNGNVPGLELRNPLRKDTITVPNGGYVVIRFKADNPGLWFLHCHIEFHASHGMGLVLNESFPDIPRVPFGFPTCRSFQREYSGSKDLNEFTNDTPNVAGTISLTLFWVIIPVLCGVILVLGLALVLMMKRTSSKTLSDSDIKGKFTPVHCQHSSPG</sequence>
<evidence type="ECO:0000259" key="8">
    <source>
        <dbReference type="Pfam" id="PF07731"/>
    </source>
</evidence>
<dbReference type="GO" id="GO:0005886">
    <property type="term" value="C:plasma membrane"/>
    <property type="evidence" value="ECO:0007669"/>
    <property type="project" value="TreeGrafter"/>
</dbReference>
<dbReference type="Proteomes" id="UP000694844">
    <property type="component" value="Chromosome 8"/>
</dbReference>
<dbReference type="RefSeq" id="XP_022297040.1">
    <property type="nucleotide sequence ID" value="XM_022441332.1"/>
</dbReference>
<dbReference type="Gene3D" id="2.60.40.420">
    <property type="entry name" value="Cupredoxins - blue copper proteins"/>
    <property type="match status" value="3"/>
</dbReference>
<dbReference type="RefSeq" id="XP_022297042.1">
    <property type="nucleotide sequence ID" value="XM_022441334.1"/>
</dbReference>
<keyword evidence="5" id="KW-0812">Transmembrane</keyword>
<dbReference type="InterPro" id="IPR002355">
    <property type="entry name" value="Cu_oxidase_Cu_BS"/>
</dbReference>
<reference evidence="11 12" key="1">
    <citation type="submission" date="2025-04" db="UniProtKB">
        <authorList>
            <consortium name="RefSeq"/>
        </authorList>
    </citation>
    <scope>IDENTIFICATION</scope>
    <source>
        <tissue evidence="11 12">Whole sample</tissue>
    </source>
</reference>
<keyword evidence="2" id="KW-0479">Metal-binding</keyword>
<evidence type="ECO:0000313" key="12">
    <source>
        <dbReference type="RefSeq" id="XP_022297041.1"/>
    </source>
</evidence>
<dbReference type="SUPFAM" id="SSF49503">
    <property type="entry name" value="Cupredoxins"/>
    <property type="match status" value="3"/>
</dbReference>
<keyword evidence="5" id="KW-0472">Membrane</keyword>
<comment type="similarity">
    <text evidence="1">Belongs to the multicopper oxidase family.</text>
</comment>
<dbReference type="GeneID" id="111106605"/>
<dbReference type="Pfam" id="PF07732">
    <property type="entry name" value="Cu-oxidase_3"/>
    <property type="match status" value="1"/>
</dbReference>
<dbReference type="CDD" id="cd13858">
    <property type="entry name" value="CuRO_1_tcLCC2_insect_like"/>
    <property type="match status" value="1"/>
</dbReference>
<feature type="domain" description="Plastocyanin-like" evidence="9">
    <location>
        <begin position="87"/>
        <end position="189"/>
    </location>
</feature>
<dbReference type="GO" id="GO:0005507">
    <property type="term" value="F:copper ion binding"/>
    <property type="evidence" value="ECO:0007669"/>
    <property type="project" value="InterPro"/>
</dbReference>
<keyword evidence="4" id="KW-0186">Copper</keyword>
<dbReference type="InterPro" id="IPR045087">
    <property type="entry name" value="Cu-oxidase_fam"/>
</dbReference>
<dbReference type="InterPro" id="IPR008972">
    <property type="entry name" value="Cupredoxin"/>
</dbReference>
<dbReference type="FunFam" id="2.60.40.420:FF:000045">
    <property type="entry name" value="Laccase 2"/>
    <property type="match status" value="1"/>
</dbReference>
<evidence type="ECO:0000259" key="7">
    <source>
        <dbReference type="Pfam" id="PF00394"/>
    </source>
</evidence>
<evidence type="ECO:0000256" key="5">
    <source>
        <dbReference type="SAM" id="Phobius"/>
    </source>
</evidence>
<evidence type="ECO:0000256" key="6">
    <source>
        <dbReference type="SAM" id="SignalP"/>
    </source>
</evidence>
<evidence type="ECO:0000313" key="13">
    <source>
        <dbReference type="RefSeq" id="XP_022297042.1"/>
    </source>
</evidence>
<evidence type="ECO:0000256" key="2">
    <source>
        <dbReference type="ARBA" id="ARBA00022723"/>
    </source>
</evidence>
<dbReference type="OrthoDB" id="2121828at2759"/>
<keyword evidence="6" id="KW-0732">Signal</keyword>
<name>A0A8B8B142_CRAVI</name>
<proteinExistence type="inferred from homology"/>
<dbReference type="RefSeq" id="XP_022297041.1">
    <property type="nucleotide sequence ID" value="XM_022441333.1"/>
</dbReference>
<dbReference type="InterPro" id="IPR001117">
    <property type="entry name" value="Cu-oxidase_2nd"/>
</dbReference>
<dbReference type="PANTHER" id="PTHR11709">
    <property type="entry name" value="MULTI-COPPER OXIDASE"/>
    <property type="match status" value="1"/>
</dbReference>
<evidence type="ECO:0000259" key="9">
    <source>
        <dbReference type="Pfam" id="PF07732"/>
    </source>
</evidence>
<evidence type="ECO:0000256" key="3">
    <source>
        <dbReference type="ARBA" id="ARBA00023002"/>
    </source>
</evidence>
<feature type="transmembrane region" description="Helical" evidence="5">
    <location>
        <begin position="666"/>
        <end position="688"/>
    </location>
</feature>
<dbReference type="PROSITE" id="PS00079">
    <property type="entry name" value="MULTICOPPER_OXIDASE1"/>
    <property type="match status" value="1"/>
</dbReference>
<dbReference type="CDD" id="cd13884">
    <property type="entry name" value="CuRO_2_tcLCC_insect_like"/>
    <property type="match status" value="1"/>
</dbReference>
<keyword evidence="5" id="KW-1133">Transmembrane helix</keyword>
<organism evidence="10 12">
    <name type="scientific">Crassostrea virginica</name>
    <name type="common">Eastern oyster</name>
    <dbReference type="NCBI Taxonomy" id="6565"/>
    <lineage>
        <taxon>Eukaryota</taxon>
        <taxon>Metazoa</taxon>
        <taxon>Spiralia</taxon>
        <taxon>Lophotrochozoa</taxon>
        <taxon>Mollusca</taxon>
        <taxon>Bivalvia</taxon>
        <taxon>Autobranchia</taxon>
        <taxon>Pteriomorphia</taxon>
        <taxon>Ostreida</taxon>
        <taxon>Ostreoidea</taxon>
        <taxon>Ostreidae</taxon>
        <taxon>Crassostrea</taxon>
    </lineage>
</organism>
<protein>
    <submittedName>
        <fullName evidence="11 12">Laccase-5-like</fullName>
    </submittedName>
</protein>
<dbReference type="Pfam" id="PF00394">
    <property type="entry name" value="Cu-oxidase"/>
    <property type="match status" value="1"/>
</dbReference>
<dbReference type="InterPro" id="IPR033138">
    <property type="entry name" value="Cu_oxidase_CS"/>
</dbReference>
<dbReference type="GO" id="GO:0016491">
    <property type="term" value="F:oxidoreductase activity"/>
    <property type="evidence" value="ECO:0007669"/>
    <property type="project" value="UniProtKB-KW"/>
</dbReference>
<gene>
    <name evidence="11 12 13" type="primary">LOC111106605</name>
</gene>
<keyword evidence="10" id="KW-1185">Reference proteome</keyword>
<dbReference type="Pfam" id="PF07731">
    <property type="entry name" value="Cu-oxidase_2"/>
    <property type="match status" value="1"/>
</dbReference>
<dbReference type="GO" id="GO:0006826">
    <property type="term" value="P:iron ion transport"/>
    <property type="evidence" value="ECO:0007669"/>
    <property type="project" value="TreeGrafter"/>
</dbReference>
<dbReference type="PROSITE" id="PS00080">
    <property type="entry name" value="MULTICOPPER_OXIDASE2"/>
    <property type="match status" value="1"/>
</dbReference>
<dbReference type="InterPro" id="IPR011706">
    <property type="entry name" value="Cu-oxidase_C"/>
</dbReference>
<feature type="chain" id="PRO_5044665949" evidence="6">
    <location>
        <begin position="24"/>
        <end position="717"/>
    </location>
</feature>
<dbReference type="InterPro" id="IPR011707">
    <property type="entry name" value="Cu-oxidase-like_N"/>
</dbReference>